<dbReference type="eggNOG" id="ENOG5033B8F">
    <property type="taxonomic scope" value="Bacteria"/>
</dbReference>
<dbReference type="AlphaFoldDB" id="H1Y9K7"/>
<reference evidence="3" key="1">
    <citation type="submission" date="2011-09" db="EMBL/GenBank/DDBJ databases">
        <title>The permanent draft genome of Mucilaginibacter paludis DSM 18603.</title>
        <authorList>
            <consortium name="US DOE Joint Genome Institute (JGI-PGF)"/>
            <person name="Lucas S."/>
            <person name="Han J."/>
            <person name="Lapidus A."/>
            <person name="Bruce D."/>
            <person name="Goodwin L."/>
            <person name="Pitluck S."/>
            <person name="Peters L."/>
            <person name="Kyrpides N."/>
            <person name="Mavromatis K."/>
            <person name="Ivanova N."/>
            <person name="Mikhailova N."/>
            <person name="Held B."/>
            <person name="Detter J.C."/>
            <person name="Tapia R."/>
            <person name="Han C."/>
            <person name="Land M."/>
            <person name="Hauser L."/>
            <person name="Markowitz V."/>
            <person name="Cheng J.-F."/>
            <person name="Hugenholtz P."/>
            <person name="Woyke T."/>
            <person name="Wu D."/>
            <person name="Tindall B."/>
            <person name="Brambilla E."/>
            <person name="Klenk H.-P."/>
            <person name="Eisen J.A."/>
        </authorList>
    </citation>
    <scope>NUCLEOTIDE SEQUENCE [LARGE SCALE GENOMIC DNA]</scope>
    <source>
        <strain evidence="3">DSM 18603</strain>
    </source>
</reference>
<dbReference type="InterPro" id="IPR025232">
    <property type="entry name" value="DUF4174"/>
</dbReference>
<evidence type="ECO:0000256" key="1">
    <source>
        <dbReference type="ARBA" id="ARBA00022729"/>
    </source>
</evidence>
<accession>H1Y9K7</accession>
<dbReference type="OrthoDB" id="7362103at2"/>
<dbReference type="STRING" id="714943.Mucpa_6456"/>
<proteinExistence type="predicted"/>
<sequence>MFAFQVKIIALLLICPLVASQRPSNRSVLIFADKGDNVNAIQQINILKADPNGIKDRDIIFKVITYSESNMQHYKKWHIPNAPFTVILIGKDNGEKLRSHQPVTLARLFDLIDNMPMRQQEMKYKH</sequence>
<protein>
    <recommendedName>
        <fullName evidence="2">DUF4174 domain-containing protein</fullName>
    </recommendedName>
</protein>
<dbReference type="Proteomes" id="UP000002774">
    <property type="component" value="Chromosome"/>
</dbReference>
<feature type="domain" description="DUF4174" evidence="2">
    <location>
        <begin position="21"/>
        <end position="121"/>
    </location>
</feature>
<gene>
    <name evidence="3" type="ORF">Mucpa_6456</name>
</gene>
<keyword evidence="4" id="KW-1185">Reference proteome</keyword>
<dbReference type="EMBL" id="CM001403">
    <property type="protein sequence ID" value="EHQ30509.1"/>
    <property type="molecule type" value="Genomic_DNA"/>
</dbReference>
<dbReference type="HOGENOM" id="CLU_100965_2_0_10"/>
<evidence type="ECO:0000259" key="2">
    <source>
        <dbReference type="Pfam" id="PF13778"/>
    </source>
</evidence>
<organism evidence="3 4">
    <name type="scientific">Mucilaginibacter paludis DSM 18603</name>
    <dbReference type="NCBI Taxonomy" id="714943"/>
    <lineage>
        <taxon>Bacteria</taxon>
        <taxon>Pseudomonadati</taxon>
        <taxon>Bacteroidota</taxon>
        <taxon>Sphingobacteriia</taxon>
        <taxon>Sphingobacteriales</taxon>
        <taxon>Sphingobacteriaceae</taxon>
        <taxon>Mucilaginibacter</taxon>
    </lineage>
</organism>
<name>H1Y9K7_9SPHI</name>
<evidence type="ECO:0000313" key="4">
    <source>
        <dbReference type="Proteomes" id="UP000002774"/>
    </source>
</evidence>
<keyword evidence="1" id="KW-0732">Signal</keyword>
<dbReference type="RefSeq" id="WP_008512303.1">
    <property type="nucleotide sequence ID" value="NZ_CM001403.1"/>
</dbReference>
<dbReference type="Pfam" id="PF13778">
    <property type="entry name" value="DUF4174"/>
    <property type="match status" value="1"/>
</dbReference>
<evidence type="ECO:0000313" key="3">
    <source>
        <dbReference type="EMBL" id="EHQ30509.1"/>
    </source>
</evidence>